<keyword evidence="3" id="KW-0560">Oxidoreductase</keyword>
<evidence type="ECO:0000259" key="4">
    <source>
        <dbReference type="Pfam" id="PF00248"/>
    </source>
</evidence>
<name>A0ABY0V7S4_9ACTO</name>
<dbReference type="PANTHER" id="PTHR43150:SF4">
    <property type="entry name" value="L-GLYCERALDEHYDE 3-PHOSPHATE REDUCTASE"/>
    <property type="match status" value="1"/>
</dbReference>
<sequence>MMNFLPTGTPWLPSTDRYSTMPTARCADSGLQLPRIALGLWHNFGDDRPFQTQRDIIRFAFDHGIYHFDIANNYGPPAGSTEENFGRIFAKDLRAHRHELVISTKAGWDMWEGPYGQGGSRNYLLSSLDESLTRMGLDYVDIFYHHRPEGETRLEESMMALRDAVASGKARYVGISSYSAHATIQAQSIMRELGVPLVIHQPSYSMLNRWVEEGEPSLLDTAAEQKMGVIAFSPLAQGMLTDKYLDGIPENSRLGVGKVSREFLTDETLDHIRALNDIAHERGQDLAQMAIAWVLRDQGARTVTTALVGASSVEQLSNSLGALDATDFSDEELQAIDEHAVDSGINQWWGATETRP</sequence>
<dbReference type="InterPro" id="IPR005399">
    <property type="entry name" value="K_chnl_volt-dep_bsu_KCNAB-rel"/>
</dbReference>
<evidence type="ECO:0000256" key="2">
    <source>
        <dbReference type="ARBA" id="ARBA00022857"/>
    </source>
</evidence>
<comment type="similarity">
    <text evidence="1">Belongs to the shaker potassium channel beta subunit family.</text>
</comment>
<protein>
    <submittedName>
        <fullName evidence="5">L-glyceraldehyde 3-phosphate reductase</fullName>
    </submittedName>
</protein>
<accession>A0ABY0V7S4</accession>
<evidence type="ECO:0000313" key="6">
    <source>
        <dbReference type="Proteomes" id="UP000198976"/>
    </source>
</evidence>
<dbReference type="Pfam" id="PF00248">
    <property type="entry name" value="Aldo_ket_red"/>
    <property type="match status" value="1"/>
</dbReference>
<keyword evidence="6" id="KW-1185">Reference proteome</keyword>
<dbReference type="SUPFAM" id="SSF51430">
    <property type="entry name" value="NAD(P)-linked oxidoreductase"/>
    <property type="match status" value="1"/>
</dbReference>
<organism evidence="5 6">
    <name type="scientific">Schaalia radingae</name>
    <dbReference type="NCBI Taxonomy" id="131110"/>
    <lineage>
        <taxon>Bacteria</taxon>
        <taxon>Bacillati</taxon>
        <taxon>Actinomycetota</taxon>
        <taxon>Actinomycetes</taxon>
        <taxon>Actinomycetales</taxon>
        <taxon>Actinomycetaceae</taxon>
        <taxon>Schaalia</taxon>
    </lineage>
</organism>
<proteinExistence type="inferred from homology"/>
<dbReference type="PANTHER" id="PTHR43150">
    <property type="entry name" value="HYPERKINETIC, ISOFORM M"/>
    <property type="match status" value="1"/>
</dbReference>
<evidence type="ECO:0000256" key="3">
    <source>
        <dbReference type="ARBA" id="ARBA00023002"/>
    </source>
</evidence>
<dbReference type="Gene3D" id="3.20.20.100">
    <property type="entry name" value="NADP-dependent oxidoreductase domain"/>
    <property type="match status" value="1"/>
</dbReference>
<dbReference type="EMBL" id="LT629792">
    <property type="protein sequence ID" value="SDT94862.1"/>
    <property type="molecule type" value="Genomic_DNA"/>
</dbReference>
<dbReference type="Proteomes" id="UP000198976">
    <property type="component" value="Chromosome I"/>
</dbReference>
<dbReference type="InterPro" id="IPR023210">
    <property type="entry name" value="NADP_OxRdtase_dom"/>
</dbReference>
<feature type="domain" description="NADP-dependent oxidoreductase" evidence="4">
    <location>
        <begin position="35"/>
        <end position="339"/>
    </location>
</feature>
<evidence type="ECO:0000256" key="1">
    <source>
        <dbReference type="ARBA" id="ARBA00006515"/>
    </source>
</evidence>
<dbReference type="InterPro" id="IPR036812">
    <property type="entry name" value="NAD(P)_OxRdtase_dom_sf"/>
</dbReference>
<dbReference type="RefSeq" id="WP_307876259.1">
    <property type="nucleotide sequence ID" value="NZ_LT629792.1"/>
</dbReference>
<reference evidence="5 6" key="1">
    <citation type="submission" date="2016-10" db="EMBL/GenBank/DDBJ databases">
        <authorList>
            <person name="Varghese N."/>
            <person name="Submissions S."/>
        </authorList>
    </citation>
    <scope>NUCLEOTIDE SEQUENCE [LARGE SCALE GENOMIC DNA]</scope>
    <source>
        <strain evidence="5 6">DSM 9169</strain>
    </source>
</reference>
<keyword evidence="2" id="KW-0521">NADP</keyword>
<evidence type="ECO:0000313" key="5">
    <source>
        <dbReference type="EMBL" id="SDT94862.1"/>
    </source>
</evidence>
<gene>
    <name evidence="5" type="ORF">SAMN04489714_1149</name>
</gene>